<evidence type="ECO:0000313" key="1">
    <source>
        <dbReference type="EMBL" id="JAE39290.1"/>
    </source>
</evidence>
<organism evidence="1">
    <name type="scientific">Arundo donax</name>
    <name type="common">Giant reed</name>
    <name type="synonym">Donax arundinaceus</name>
    <dbReference type="NCBI Taxonomy" id="35708"/>
    <lineage>
        <taxon>Eukaryota</taxon>
        <taxon>Viridiplantae</taxon>
        <taxon>Streptophyta</taxon>
        <taxon>Embryophyta</taxon>
        <taxon>Tracheophyta</taxon>
        <taxon>Spermatophyta</taxon>
        <taxon>Magnoliopsida</taxon>
        <taxon>Liliopsida</taxon>
        <taxon>Poales</taxon>
        <taxon>Poaceae</taxon>
        <taxon>PACMAD clade</taxon>
        <taxon>Arundinoideae</taxon>
        <taxon>Arundineae</taxon>
        <taxon>Arundo</taxon>
    </lineage>
</organism>
<accession>A0A0A9HQ81</accession>
<dbReference type="AlphaFoldDB" id="A0A0A9HQ81"/>
<proteinExistence type="predicted"/>
<reference evidence="1" key="1">
    <citation type="submission" date="2014-09" db="EMBL/GenBank/DDBJ databases">
        <authorList>
            <person name="Magalhaes I.L.F."/>
            <person name="Oliveira U."/>
            <person name="Santos F.R."/>
            <person name="Vidigal T.H.D.A."/>
            <person name="Brescovit A.D."/>
            <person name="Santos A.J."/>
        </authorList>
    </citation>
    <scope>NUCLEOTIDE SEQUENCE</scope>
    <source>
        <tissue evidence="1">Shoot tissue taken approximately 20 cm above the soil surface</tissue>
    </source>
</reference>
<dbReference type="EMBL" id="GBRH01158606">
    <property type="protein sequence ID" value="JAE39290.1"/>
    <property type="molecule type" value="Transcribed_RNA"/>
</dbReference>
<name>A0A0A9HQ81_ARUDO</name>
<sequence>MERKKTEKRCLWHVSDVSFCSFAICFTSCYIHMRCLPAKQQQLLADSLPVYILLVVEIVFNN</sequence>
<protein>
    <submittedName>
        <fullName evidence="1">Uncharacterized protein</fullName>
    </submittedName>
</protein>
<reference evidence="1" key="2">
    <citation type="journal article" date="2015" name="Data Brief">
        <title>Shoot transcriptome of the giant reed, Arundo donax.</title>
        <authorList>
            <person name="Barrero R.A."/>
            <person name="Guerrero F.D."/>
            <person name="Moolhuijzen P."/>
            <person name="Goolsby J.A."/>
            <person name="Tidwell J."/>
            <person name="Bellgard S.E."/>
            <person name="Bellgard M.I."/>
        </authorList>
    </citation>
    <scope>NUCLEOTIDE SEQUENCE</scope>
    <source>
        <tissue evidence="1">Shoot tissue taken approximately 20 cm above the soil surface</tissue>
    </source>
</reference>